<name>A0A0R2FMN7_9LACO</name>
<keyword evidence="6 10" id="KW-0143">Chaperone</keyword>
<dbReference type="FunFam" id="2.30.22.10:FF:000001">
    <property type="entry name" value="Protein GrpE"/>
    <property type="match status" value="1"/>
</dbReference>
<dbReference type="HAMAP" id="MF_01151">
    <property type="entry name" value="GrpE"/>
    <property type="match status" value="1"/>
</dbReference>
<protein>
    <recommendedName>
        <fullName evidence="8 10">Protein GrpE</fullName>
    </recommendedName>
    <alternativeName>
        <fullName evidence="9 10">HSP-70 cofactor</fullName>
    </alternativeName>
</protein>
<dbReference type="Gene3D" id="2.30.22.10">
    <property type="entry name" value="Head domain of nucleotide exchange factor GrpE"/>
    <property type="match status" value="1"/>
</dbReference>
<comment type="function">
    <text evidence="7 10 11">Participates actively in the response to hyperosmotic and heat shock by preventing the aggregation of stress-denatured proteins, in association with DnaK and GrpE. It is the nucleotide exchange factor for DnaK and may function as a thermosensor. Unfolded proteins bind initially to DnaJ; upon interaction with the DnaJ-bound protein, DnaK hydrolyzes its bound ATP, resulting in the formation of a stable complex. GrpE releases ADP from DnaK; ATP binding to DnaK triggers the release of the substrate protein, thus completing the reaction cycle. Several rounds of ATP-dependent interactions between DnaJ, DnaK and GrpE are required for fully efficient folding.</text>
</comment>
<dbReference type="NCBIfam" id="NF010738">
    <property type="entry name" value="PRK14140.1"/>
    <property type="match status" value="1"/>
</dbReference>
<reference evidence="15 16" key="1">
    <citation type="journal article" date="2015" name="Genome Announc.">
        <title>Expanding the biotechnology potential of lactobacilli through comparative genomics of 213 strains and associated genera.</title>
        <authorList>
            <person name="Sun Z."/>
            <person name="Harris H.M."/>
            <person name="McCann A."/>
            <person name="Guo C."/>
            <person name="Argimon S."/>
            <person name="Zhang W."/>
            <person name="Yang X."/>
            <person name="Jeffery I.B."/>
            <person name="Cooney J.C."/>
            <person name="Kagawa T.F."/>
            <person name="Liu W."/>
            <person name="Song Y."/>
            <person name="Salvetti E."/>
            <person name="Wrobel A."/>
            <person name="Rasinkangas P."/>
            <person name="Parkhill J."/>
            <person name="Rea M.C."/>
            <person name="O'Sullivan O."/>
            <person name="Ritari J."/>
            <person name="Douillard F.P."/>
            <person name="Paul Ross R."/>
            <person name="Yang R."/>
            <person name="Briner A.E."/>
            <person name="Felis G.E."/>
            <person name="de Vos W.M."/>
            <person name="Barrangou R."/>
            <person name="Klaenhammer T.R."/>
            <person name="Caufield P.W."/>
            <person name="Cui Y."/>
            <person name="Zhang H."/>
            <person name="O'Toole P.W."/>
        </authorList>
    </citation>
    <scope>NUCLEOTIDE SEQUENCE [LARGE SCALE GENOMIC DNA]</scope>
    <source>
        <strain evidence="15 16">DSM 23365</strain>
    </source>
</reference>
<evidence type="ECO:0000256" key="12">
    <source>
        <dbReference type="RuleBase" id="RU004478"/>
    </source>
</evidence>
<dbReference type="PROSITE" id="PS01071">
    <property type="entry name" value="GRPE"/>
    <property type="match status" value="1"/>
</dbReference>
<dbReference type="SUPFAM" id="SSF58014">
    <property type="entry name" value="Coiled-coil domain of nucleotide exchange factor GrpE"/>
    <property type="match status" value="1"/>
</dbReference>
<keyword evidence="13" id="KW-0175">Coiled coil</keyword>
<organism evidence="15 16">
    <name type="scientific">Secundilactobacillus similis DSM 23365 = JCM 2765</name>
    <dbReference type="NCBI Taxonomy" id="1423804"/>
    <lineage>
        <taxon>Bacteria</taxon>
        <taxon>Bacillati</taxon>
        <taxon>Bacillota</taxon>
        <taxon>Bacilli</taxon>
        <taxon>Lactobacillales</taxon>
        <taxon>Lactobacillaceae</taxon>
        <taxon>Secundilactobacillus</taxon>
    </lineage>
</organism>
<keyword evidence="4 10" id="KW-0963">Cytoplasm</keyword>
<evidence type="ECO:0000256" key="6">
    <source>
        <dbReference type="ARBA" id="ARBA00023186"/>
    </source>
</evidence>
<dbReference type="GO" id="GO:0000774">
    <property type="term" value="F:adenyl-nucleotide exchange factor activity"/>
    <property type="evidence" value="ECO:0007669"/>
    <property type="project" value="InterPro"/>
</dbReference>
<evidence type="ECO:0000256" key="3">
    <source>
        <dbReference type="ARBA" id="ARBA00011738"/>
    </source>
</evidence>
<dbReference type="OrthoDB" id="9812586at2"/>
<dbReference type="PANTHER" id="PTHR21237">
    <property type="entry name" value="GRPE PROTEIN"/>
    <property type="match status" value="1"/>
</dbReference>
<evidence type="ECO:0000256" key="14">
    <source>
        <dbReference type="SAM" id="MobiDB-lite"/>
    </source>
</evidence>
<feature type="coiled-coil region" evidence="13">
    <location>
        <begin position="58"/>
        <end position="99"/>
    </location>
</feature>
<dbReference type="PATRIC" id="fig|1423804.4.peg.3304"/>
<dbReference type="CDD" id="cd00446">
    <property type="entry name" value="GrpE"/>
    <property type="match status" value="1"/>
</dbReference>
<feature type="compositionally biased region" description="Low complexity" evidence="14">
    <location>
        <begin position="16"/>
        <end position="51"/>
    </location>
</feature>
<dbReference type="RefSeq" id="WP_054733591.1">
    <property type="nucleotide sequence ID" value="NZ_AYZM01000045.1"/>
</dbReference>
<feature type="compositionally biased region" description="Basic and acidic residues" evidence="14">
    <location>
        <begin position="1"/>
        <end position="15"/>
    </location>
</feature>
<dbReference type="PANTHER" id="PTHR21237:SF23">
    <property type="entry name" value="GRPE PROTEIN HOMOLOG, MITOCHONDRIAL"/>
    <property type="match status" value="1"/>
</dbReference>
<dbReference type="Gene3D" id="3.90.20.20">
    <property type="match status" value="1"/>
</dbReference>
<dbReference type="AlphaFoldDB" id="A0A0R2FMN7"/>
<keyword evidence="5 10" id="KW-0346">Stress response</keyword>
<evidence type="ECO:0000256" key="1">
    <source>
        <dbReference type="ARBA" id="ARBA00004496"/>
    </source>
</evidence>
<dbReference type="GO" id="GO:0005737">
    <property type="term" value="C:cytoplasm"/>
    <property type="evidence" value="ECO:0007669"/>
    <property type="project" value="UniProtKB-SubCell"/>
</dbReference>
<dbReference type="InterPro" id="IPR013805">
    <property type="entry name" value="GrpE_CC"/>
</dbReference>
<evidence type="ECO:0000256" key="8">
    <source>
        <dbReference type="ARBA" id="ARBA00072274"/>
    </source>
</evidence>
<dbReference type="GO" id="GO:0042803">
    <property type="term" value="F:protein homodimerization activity"/>
    <property type="evidence" value="ECO:0007669"/>
    <property type="project" value="InterPro"/>
</dbReference>
<evidence type="ECO:0000256" key="4">
    <source>
        <dbReference type="ARBA" id="ARBA00022490"/>
    </source>
</evidence>
<dbReference type="NCBIfam" id="NF010759">
    <property type="entry name" value="PRK14162.1"/>
    <property type="match status" value="1"/>
</dbReference>
<evidence type="ECO:0000256" key="9">
    <source>
        <dbReference type="ARBA" id="ARBA00076414"/>
    </source>
</evidence>
<dbReference type="Proteomes" id="UP000051442">
    <property type="component" value="Unassembled WGS sequence"/>
</dbReference>
<evidence type="ECO:0000313" key="15">
    <source>
        <dbReference type="EMBL" id="KRN26170.1"/>
    </source>
</evidence>
<evidence type="ECO:0000313" key="16">
    <source>
        <dbReference type="Proteomes" id="UP000051442"/>
    </source>
</evidence>
<dbReference type="GO" id="GO:0051082">
    <property type="term" value="F:unfolded protein binding"/>
    <property type="evidence" value="ECO:0007669"/>
    <property type="project" value="TreeGrafter"/>
</dbReference>
<comment type="subunit">
    <text evidence="3 10">Homodimer.</text>
</comment>
<dbReference type="InterPro" id="IPR009012">
    <property type="entry name" value="GrpE_head"/>
</dbReference>
<evidence type="ECO:0000256" key="2">
    <source>
        <dbReference type="ARBA" id="ARBA00009054"/>
    </source>
</evidence>
<evidence type="ECO:0000256" key="13">
    <source>
        <dbReference type="SAM" id="Coils"/>
    </source>
</evidence>
<dbReference type="Pfam" id="PF01025">
    <property type="entry name" value="GrpE"/>
    <property type="match status" value="1"/>
</dbReference>
<dbReference type="SUPFAM" id="SSF51064">
    <property type="entry name" value="Head domain of nucleotide exchange factor GrpE"/>
    <property type="match status" value="1"/>
</dbReference>
<dbReference type="PRINTS" id="PR00773">
    <property type="entry name" value="GRPEPROTEIN"/>
</dbReference>
<evidence type="ECO:0000256" key="5">
    <source>
        <dbReference type="ARBA" id="ARBA00023016"/>
    </source>
</evidence>
<sequence>MAQDEANKQSKEAAKASDSAATEAESTAKADATQADPSAQATASDSTTDATKPADDALQAALTQVADLKQQLDKTSDQYLRAEAEIKNIQARNKKDQAALSKYDGQQLAHDILPVLDNLERAMAISVEGEQGESLKKGIEMVQQHLTEALTRNGVSEIKAEGEKFDPNFHQAVQTVPAENDDQQDHVAQVLQKGYQFKDRVLRPAMVVVAQ</sequence>
<accession>A0A0R2FMN7</accession>
<keyword evidence="16" id="KW-1185">Reference proteome</keyword>
<comment type="similarity">
    <text evidence="2 10 12">Belongs to the GrpE family.</text>
</comment>
<dbReference type="GO" id="GO:0006457">
    <property type="term" value="P:protein folding"/>
    <property type="evidence" value="ECO:0007669"/>
    <property type="project" value="InterPro"/>
</dbReference>
<gene>
    <name evidence="10" type="primary">grpE</name>
    <name evidence="15" type="ORF">FD14_GL003071</name>
</gene>
<evidence type="ECO:0000256" key="11">
    <source>
        <dbReference type="RuleBase" id="RU000639"/>
    </source>
</evidence>
<comment type="caution">
    <text evidence="15">The sequence shown here is derived from an EMBL/GenBank/DDBJ whole genome shotgun (WGS) entry which is preliminary data.</text>
</comment>
<comment type="subcellular location">
    <subcellularLocation>
        <location evidence="1 10">Cytoplasm</location>
    </subcellularLocation>
</comment>
<evidence type="ECO:0000256" key="10">
    <source>
        <dbReference type="HAMAP-Rule" id="MF_01151"/>
    </source>
</evidence>
<feature type="region of interest" description="Disordered" evidence="14">
    <location>
        <begin position="1"/>
        <end position="55"/>
    </location>
</feature>
<dbReference type="EMBL" id="AYZM01000045">
    <property type="protein sequence ID" value="KRN26170.1"/>
    <property type="molecule type" value="Genomic_DNA"/>
</dbReference>
<evidence type="ECO:0000256" key="7">
    <source>
        <dbReference type="ARBA" id="ARBA00053401"/>
    </source>
</evidence>
<dbReference type="STRING" id="1423804.FD14_GL003071"/>
<proteinExistence type="inferred from homology"/>
<dbReference type="InterPro" id="IPR000740">
    <property type="entry name" value="GrpE"/>
</dbReference>
<dbReference type="GO" id="GO:0051087">
    <property type="term" value="F:protein-folding chaperone binding"/>
    <property type="evidence" value="ECO:0007669"/>
    <property type="project" value="InterPro"/>
</dbReference>